<sequence>MDVALANRLRQRFFALRAGGEAMLAALHGETVADKTLVGAITPCLRRRVLRLGWAASSEVATRRVMAVLEKVDPAACEHFLAGQCQGIGIGDLPVERLDLIGQWVPSWPDSVLVQGQWGLALMRLGRFVQAETPLRRAAELAPRQMSALLDLGQWHQTQGDFSSAETLLHRAREAAPDCEAPLTALGQNALAQAEPRAAERWFAAAECCCPGMNYIQSWSALAQAMQGHMDEALALAEQSCAKPLVQMTVWLHSNRALVLLAAGQVGEAVAAQRRALLGARHAMVFLDALRPFAARQLTLLSQAADGRDGSLALLETGSCFPS</sequence>
<dbReference type="SMART" id="SM00028">
    <property type="entry name" value="TPR"/>
    <property type="match status" value="3"/>
</dbReference>
<gene>
    <name evidence="1" type="ORF">MGR_2828</name>
</gene>
<dbReference type="Pfam" id="PF14559">
    <property type="entry name" value="TPR_19"/>
    <property type="match status" value="1"/>
</dbReference>
<dbReference type="SUPFAM" id="SSF48452">
    <property type="entry name" value="TPR-like"/>
    <property type="match status" value="1"/>
</dbReference>
<reference evidence="1" key="1">
    <citation type="journal article" date="2007" name="J. Bacteriol.">
        <title>Comparative genome analysis of four magnetotactic bacteria reveals a complex set of group-specific genes implicated in magnetosome biomineralization and function.</title>
        <authorList>
            <person name="Richter M."/>
            <person name="Kube M."/>
            <person name="Bazylinski D.A."/>
            <person name="Lombardot T."/>
            <person name="Gloeckner F.O."/>
            <person name="Reinhardt R."/>
            <person name="Schueler D."/>
        </authorList>
    </citation>
    <scope>NUCLEOTIDE SEQUENCE</scope>
    <source>
        <strain evidence="1">MSR-1</strain>
    </source>
</reference>
<dbReference type="EMBL" id="CU459003">
    <property type="protein sequence ID" value="CAM74529.1"/>
    <property type="molecule type" value="Genomic_DNA"/>
</dbReference>
<organism evidence="1">
    <name type="scientific">Magnetospirillum gryphiswaldense</name>
    <dbReference type="NCBI Taxonomy" id="55518"/>
    <lineage>
        <taxon>Bacteria</taxon>
        <taxon>Pseudomonadati</taxon>
        <taxon>Pseudomonadota</taxon>
        <taxon>Alphaproteobacteria</taxon>
        <taxon>Rhodospirillales</taxon>
        <taxon>Rhodospirillaceae</taxon>
        <taxon>Magnetospirillum</taxon>
    </lineage>
</organism>
<accession>A4TV72</accession>
<dbReference type="Gene3D" id="1.25.40.10">
    <property type="entry name" value="Tetratricopeptide repeat domain"/>
    <property type="match status" value="1"/>
</dbReference>
<name>A4TV72_9PROT</name>
<evidence type="ECO:0000313" key="1">
    <source>
        <dbReference type="EMBL" id="CAM74529.1"/>
    </source>
</evidence>
<dbReference type="AlphaFoldDB" id="A4TV72"/>
<dbReference type="InterPro" id="IPR019734">
    <property type="entry name" value="TPR_rpt"/>
</dbReference>
<protein>
    <submittedName>
        <fullName evidence="1">Uncharacterized protein</fullName>
    </submittedName>
</protein>
<dbReference type="InterPro" id="IPR011990">
    <property type="entry name" value="TPR-like_helical_dom_sf"/>
</dbReference>
<proteinExistence type="predicted"/>